<dbReference type="PANTHER" id="PTHR23502:SF52">
    <property type="entry name" value="MULTIDRUG TRANSPORTER, PUTATIVE (AFU_ORTHOLOGUE AFUA_2G17730)-RELATED"/>
    <property type="match status" value="1"/>
</dbReference>
<keyword evidence="5 6" id="KW-0472">Membrane</keyword>
<gene>
    <name evidence="9" type="ORF">K489DRAFT_370256</name>
</gene>
<feature type="transmembrane region" description="Helical" evidence="6">
    <location>
        <begin position="286"/>
        <end position="305"/>
    </location>
</feature>
<comment type="similarity">
    <text evidence="2">Belongs to the major facilitator superfamily.</text>
</comment>
<keyword evidence="3 6" id="KW-0812">Transmembrane</keyword>
<protein>
    <submittedName>
        <fullName evidence="9">MFS general substrate transporter</fullName>
    </submittedName>
</protein>
<dbReference type="GO" id="GO:0022857">
    <property type="term" value="F:transmembrane transporter activity"/>
    <property type="evidence" value="ECO:0007669"/>
    <property type="project" value="InterPro"/>
</dbReference>
<dbReference type="RefSeq" id="XP_033459640.1">
    <property type="nucleotide sequence ID" value="XM_033603117.1"/>
</dbReference>
<sequence length="525" mass="56933">MNAGRRKKRHKRPTRATSPVQERIFTGNGVIISWDGPSDPDNPFNWSSKRKIWAVGIGLLISFVSACNGTLLSVAHNEINSDFGVSDEHFPHSYWPTASWGVGGAIFPLLLFPIMEDFGVRRVLIGTYSFFVLMLIPVGVAPNFATLIVTRFFTGGCVQLLSNAVASIISNVFRDDNERSLPICLYVTVYLTSTSIGPVIGASILEHLGWRWIGFIELIWTACLLPVFAIALPESRGSVILQKRAQTWRRQGQTVHTAAESRRTSLGQVLASSVYRPLYMLFTEPVAIFASLWAAFSLGTIYMFTQSAEQVFGALYQWTAIQSSYIQAAIVLGELFGCGLCAYSNKWYYASADRNKETPGLPIPEARLYPAIIGSVFGVTGGMLVYGWTPLNSASWVAPAFGLGMVGLGTTTVIVGNANYLIDAYSHYAASALGAVGLVENLAIAFLPLATTAMYSNLGFGWASTLLALSSLLLASAPIALLAFGPRVRASSPFMRDSAAEKLALMTFAQAAEGHVCENREQCKA</sequence>
<dbReference type="OrthoDB" id="5403280at2759"/>
<accession>A0A6J3M525</accession>
<dbReference type="AlphaFoldDB" id="A0A6J3M525"/>
<dbReference type="GO" id="GO:0005886">
    <property type="term" value="C:plasma membrane"/>
    <property type="evidence" value="ECO:0007669"/>
    <property type="project" value="TreeGrafter"/>
</dbReference>
<feature type="transmembrane region" description="Helical" evidence="6">
    <location>
        <begin position="428"/>
        <end position="450"/>
    </location>
</feature>
<organism evidence="9">
    <name type="scientific">Dissoconium aciculare CBS 342.82</name>
    <dbReference type="NCBI Taxonomy" id="1314786"/>
    <lineage>
        <taxon>Eukaryota</taxon>
        <taxon>Fungi</taxon>
        <taxon>Dikarya</taxon>
        <taxon>Ascomycota</taxon>
        <taxon>Pezizomycotina</taxon>
        <taxon>Dothideomycetes</taxon>
        <taxon>Dothideomycetidae</taxon>
        <taxon>Mycosphaerellales</taxon>
        <taxon>Dissoconiaceae</taxon>
        <taxon>Dissoconium</taxon>
    </lineage>
</organism>
<dbReference type="Pfam" id="PF07690">
    <property type="entry name" value="MFS_1"/>
    <property type="match status" value="1"/>
</dbReference>
<feature type="transmembrane region" description="Helical" evidence="6">
    <location>
        <begin position="123"/>
        <end position="140"/>
    </location>
</feature>
<dbReference type="GeneID" id="54360917"/>
<dbReference type="Gene3D" id="1.20.1250.20">
    <property type="entry name" value="MFS general substrate transporter like domains"/>
    <property type="match status" value="1"/>
</dbReference>
<evidence type="ECO:0000256" key="5">
    <source>
        <dbReference type="ARBA" id="ARBA00023136"/>
    </source>
</evidence>
<proteinExistence type="inferred from homology"/>
<feature type="transmembrane region" description="Helical" evidence="6">
    <location>
        <begin position="52"/>
        <end position="74"/>
    </location>
</feature>
<feature type="transmembrane region" description="Helical" evidence="6">
    <location>
        <begin position="325"/>
        <end position="345"/>
    </location>
</feature>
<dbReference type="PANTHER" id="PTHR23502">
    <property type="entry name" value="MAJOR FACILITATOR SUPERFAMILY"/>
    <property type="match status" value="1"/>
</dbReference>
<feature type="domain" description="Major facilitator superfamily (MFS) profile" evidence="7">
    <location>
        <begin position="54"/>
        <end position="489"/>
    </location>
</feature>
<reference evidence="9" key="1">
    <citation type="submission" date="2020-01" db="EMBL/GenBank/DDBJ databases">
        <authorList>
            <consortium name="DOE Joint Genome Institute"/>
            <person name="Haridas S."/>
            <person name="Albert R."/>
            <person name="Binder M."/>
            <person name="Bloem J."/>
            <person name="Labutti K."/>
            <person name="Salamov A."/>
            <person name="Andreopoulos B."/>
            <person name="Baker S.E."/>
            <person name="Barry K."/>
            <person name="Bills G."/>
            <person name="Bluhm B.H."/>
            <person name="Cannon C."/>
            <person name="Castanera R."/>
            <person name="Culley D.E."/>
            <person name="Daum C."/>
            <person name="Ezra D."/>
            <person name="Gonzalez J.B."/>
            <person name="Henrissat B."/>
            <person name="Kuo A."/>
            <person name="Liang C."/>
            <person name="Lipzen A."/>
            <person name="Lutzoni F."/>
            <person name="Magnuson J."/>
            <person name="Mondo S."/>
            <person name="Nolan M."/>
            <person name="Ohm R."/>
            <person name="Pangilinan J."/>
            <person name="Park H.-J."/>
            <person name="Ramirez L."/>
            <person name="Alfaro M."/>
            <person name="Sun H."/>
            <person name="Tritt A."/>
            <person name="Yoshinaga Y."/>
            <person name="Zwiers L.-H."/>
            <person name="Turgeon B.G."/>
            <person name="Goodwin S.B."/>
            <person name="Spatafora J.W."/>
            <person name="Crous P.W."/>
            <person name="Grigoriev I.V."/>
        </authorList>
    </citation>
    <scope>NUCLEOTIDE SEQUENCE</scope>
    <source>
        <strain evidence="9">CBS 342.82</strain>
    </source>
</reference>
<feature type="transmembrane region" description="Helical" evidence="6">
    <location>
        <begin position="152"/>
        <end position="173"/>
    </location>
</feature>
<dbReference type="InterPro" id="IPR036259">
    <property type="entry name" value="MFS_trans_sf"/>
</dbReference>
<dbReference type="Proteomes" id="UP000504637">
    <property type="component" value="Unplaced"/>
</dbReference>
<evidence type="ECO:0000313" key="9">
    <source>
        <dbReference type="RefSeq" id="XP_033459640.1"/>
    </source>
</evidence>
<evidence type="ECO:0000259" key="7">
    <source>
        <dbReference type="PROSITE" id="PS50850"/>
    </source>
</evidence>
<evidence type="ECO:0000256" key="6">
    <source>
        <dbReference type="SAM" id="Phobius"/>
    </source>
</evidence>
<evidence type="ECO:0000256" key="2">
    <source>
        <dbReference type="ARBA" id="ARBA00008335"/>
    </source>
</evidence>
<dbReference type="PROSITE" id="PS50850">
    <property type="entry name" value="MFS"/>
    <property type="match status" value="1"/>
</dbReference>
<keyword evidence="8" id="KW-1185">Reference proteome</keyword>
<feature type="transmembrane region" description="Helical" evidence="6">
    <location>
        <begin position="394"/>
        <end position="416"/>
    </location>
</feature>
<name>A0A6J3M525_9PEZI</name>
<feature type="transmembrane region" description="Helical" evidence="6">
    <location>
        <begin position="185"/>
        <end position="204"/>
    </location>
</feature>
<keyword evidence="4 6" id="KW-1133">Transmembrane helix</keyword>
<evidence type="ECO:0000256" key="3">
    <source>
        <dbReference type="ARBA" id="ARBA00022692"/>
    </source>
</evidence>
<feature type="transmembrane region" description="Helical" evidence="6">
    <location>
        <begin position="94"/>
        <end position="111"/>
    </location>
</feature>
<evidence type="ECO:0000256" key="4">
    <source>
        <dbReference type="ARBA" id="ARBA00022989"/>
    </source>
</evidence>
<feature type="transmembrane region" description="Helical" evidence="6">
    <location>
        <begin position="366"/>
        <end position="388"/>
    </location>
</feature>
<comment type="subcellular location">
    <subcellularLocation>
        <location evidence="1">Membrane</location>
        <topology evidence="1">Multi-pass membrane protein</topology>
    </subcellularLocation>
</comment>
<dbReference type="InterPro" id="IPR020846">
    <property type="entry name" value="MFS_dom"/>
</dbReference>
<feature type="transmembrane region" description="Helical" evidence="6">
    <location>
        <begin position="462"/>
        <end position="485"/>
    </location>
</feature>
<dbReference type="FunFam" id="1.20.1250.20:FF:000082">
    <property type="entry name" value="MFS multidrug transporter, putative"/>
    <property type="match status" value="1"/>
</dbReference>
<reference evidence="9" key="3">
    <citation type="submission" date="2025-08" db="UniProtKB">
        <authorList>
            <consortium name="RefSeq"/>
        </authorList>
    </citation>
    <scope>IDENTIFICATION</scope>
    <source>
        <strain evidence="9">CBS 342.82</strain>
    </source>
</reference>
<evidence type="ECO:0000256" key="1">
    <source>
        <dbReference type="ARBA" id="ARBA00004141"/>
    </source>
</evidence>
<reference evidence="9" key="2">
    <citation type="submission" date="2020-04" db="EMBL/GenBank/DDBJ databases">
        <authorList>
            <consortium name="NCBI Genome Project"/>
        </authorList>
    </citation>
    <scope>NUCLEOTIDE SEQUENCE</scope>
    <source>
        <strain evidence="9">CBS 342.82</strain>
    </source>
</reference>
<evidence type="ECO:0000313" key="8">
    <source>
        <dbReference type="Proteomes" id="UP000504637"/>
    </source>
</evidence>
<dbReference type="InterPro" id="IPR011701">
    <property type="entry name" value="MFS"/>
</dbReference>
<feature type="transmembrane region" description="Helical" evidence="6">
    <location>
        <begin position="210"/>
        <end position="232"/>
    </location>
</feature>
<dbReference type="SUPFAM" id="SSF103473">
    <property type="entry name" value="MFS general substrate transporter"/>
    <property type="match status" value="1"/>
</dbReference>